<dbReference type="Gene3D" id="3.40.50.300">
    <property type="entry name" value="P-loop containing nucleotide triphosphate hydrolases"/>
    <property type="match status" value="1"/>
</dbReference>
<dbReference type="InterPro" id="IPR003593">
    <property type="entry name" value="AAA+_ATPase"/>
</dbReference>
<gene>
    <name evidence="7" type="ORF">ABS642_07495</name>
</gene>
<dbReference type="CDD" id="cd01127">
    <property type="entry name" value="TrwB_TraG_TraD_VirD4"/>
    <property type="match status" value="1"/>
</dbReference>
<dbReference type="GO" id="GO:0005524">
    <property type="term" value="F:ATP binding"/>
    <property type="evidence" value="ECO:0007669"/>
    <property type="project" value="UniProtKB-UniRule"/>
</dbReference>
<dbReference type="PANTHER" id="PTHR22683">
    <property type="entry name" value="SPORULATION PROTEIN RELATED"/>
    <property type="match status" value="1"/>
</dbReference>
<dbReference type="PROSITE" id="PS50901">
    <property type="entry name" value="FTSK"/>
    <property type="match status" value="1"/>
</dbReference>
<dbReference type="RefSeq" id="WP_350352824.1">
    <property type="nucleotide sequence ID" value="NZ_CP158357.1"/>
</dbReference>
<evidence type="ECO:0000256" key="3">
    <source>
        <dbReference type="PROSITE-ProRule" id="PRU00289"/>
    </source>
</evidence>
<feature type="transmembrane region" description="Helical" evidence="5">
    <location>
        <begin position="110"/>
        <end position="129"/>
    </location>
</feature>
<dbReference type="EMBL" id="CP158357">
    <property type="protein sequence ID" value="XBX79916.1"/>
    <property type="molecule type" value="Genomic_DNA"/>
</dbReference>
<dbReference type="SMART" id="SM00382">
    <property type="entry name" value="AAA"/>
    <property type="match status" value="1"/>
</dbReference>
<evidence type="ECO:0000256" key="5">
    <source>
        <dbReference type="SAM" id="Phobius"/>
    </source>
</evidence>
<evidence type="ECO:0000313" key="7">
    <source>
        <dbReference type="EMBL" id="XBX79916.1"/>
    </source>
</evidence>
<evidence type="ECO:0000256" key="4">
    <source>
        <dbReference type="SAM" id="MobiDB-lite"/>
    </source>
</evidence>
<dbReference type="InterPro" id="IPR027417">
    <property type="entry name" value="P-loop_NTPase"/>
</dbReference>
<dbReference type="PANTHER" id="PTHR22683:SF41">
    <property type="entry name" value="DNA TRANSLOCASE FTSK"/>
    <property type="match status" value="1"/>
</dbReference>
<reference evidence="7" key="1">
    <citation type="submission" date="2024-06" db="EMBL/GenBank/DDBJ databases">
        <title>Draft genome sequence of Microbacterium sp. strain A8/3-1, isolated from Oxytropis tragacanthoides Fisch. ex DC. Root nodules in the Altai region of Russia.</title>
        <authorList>
            <person name="Sazanova A."/>
            <person name="Guro P."/>
            <person name="Kuznetsova I."/>
            <person name="Belimov A."/>
            <person name="Safronova V."/>
        </authorList>
    </citation>
    <scope>NUCLEOTIDE SEQUENCE</scope>
    <source>
        <strain evidence="7">A8/3-1</strain>
    </source>
</reference>
<evidence type="ECO:0000259" key="6">
    <source>
        <dbReference type="PROSITE" id="PS50901"/>
    </source>
</evidence>
<keyword evidence="5" id="KW-1133">Transmembrane helix</keyword>
<organism evidence="7">
    <name type="scientific">Microbacterium sp. A8/3-1</name>
    <dbReference type="NCBI Taxonomy" id="3160749"/>
    <lineage>
        <taxon>Bacteria</taxon>
        <taxon>Bacillati</taxon>
        <taxon>Actinomycetota</taxon>
        <taxon>Actinomycetes</taxon>
        <taxon>Micrococcales</taxon>
        <taxon>Microbacteriaceae</taxon>
        <taxon>Microbacterium</taxon>
    </lineage>
</organism>
<keyword evidence="5" id="KW-0812">Transmembrane</keyword>
<feature type="region of interest" description="Disordered" evidence="4">
    <location>
        <begin position="457"/>
        <end position="488"/>
    </location>
</feature>
<keyword evidence="1 3" id="KW-0547">Nucleotide-binding</keyword>
<feature type="compositionally biased region" description="Polar residues" evidence="4">
    <location>
        <begin position="466"/>
        <end position="475"/>
    </location>
</feature>
<evidence type="ECO:0000256" key="2">
    <source>
        <dbReference type="ARBA" id="ARBA00022840"/>
    </source>
</evidence>
<feature type="domain" description="FtsK" evidence="6">
    <location>
        <begin position="208"/>
        <end position="400"/>
    </location>
</feature>
<protein>
    <submittedName>
        <fullName evidence="7">FtsK/SpoIIIE domain-containing protein</fullName>
    </submittedName>
</protein>
<keyword evidence="5" id="KW-0472">Membrane</keyword>
<keyword evidence="2 3" id="KW-0067">ATP-binding</keyword>
<proteinExistence type="predicted"/>
<accession>A0AAU7W1R3</accession>
<evidence type="ECO:0000256" key="1">
    <source>
        <dbReference type="ARBA" id="ARBA00022741"/>
    </source>
</evidence>
<feature type="binding site" evidence="3">
    <location>
        <begin position="235"/>
        <end position="242"/>
    </location>
    <ligand>
        <name>ATP</name>
        <dbReference type="ChEBI" id="CHEBI:30616"/>
    </ligand>
</feature>
<dbReference type="InterPro" id="IPR050206">
    <property type="entry name" value="FtsK/SpoIIIE/SftA"/>
</dbReference>
<name>A0AAU7W1R3_9MICO</name>
<dbReference type="GO" id="GO:0003677">
    <property type="term" value="F:DNA binding"/>
    <property type="evidence" value="ECO:0007669"/>
    <property type="project" value="InterPro"/>
</dbReference>
<feature type="transmembrane region" description="Helical" evidence="5">
    <location>
        <begin position="66"/>
        <end position="84"/>
    </location>
</feature>
<dbReference type="InterPro" id="IPR002543">
    <property type="entry name" value="FtsK_dom"/>
</dbReference>
<sequence length="488" mass="52354">MARTTPSTTPPDNTDTASDVLTGLALAAWHVLRWSVIVTWWAVLFPMVTFPAVLTAWAWIAYGWQAGIAAALLSLAVLTTWRFTHPSSFRAAIPARIRARFRRYQHRRQWASVCALNGLAPVLDGVPIIPRLRKVRIHPDTDVLLVELVVGQTLTDWSRRCDALAHGWRVSAVTATSATPGQVTLTIRTRDRLATPIPLPTPKAGVDLDAVPIGRTDDGDTWRVRIAGRHLLVAGATGAGKGSVVWSILTGLAPAVQTGLVRLWVIDPKGGMEFGSATALFDRFVHTTGPDTVQLLRDAAELVRDRADRYRGHARAHTATTAEPQVVIVIDELASLTAYETDRKAATETTQLLSLVLSQGRAVGVSVIAAAQDPSKEVLSMRQLFPTRIGLRLTEATQVDMALGQGARAAGALCDQIPDALPGVGYQIEDGTAQPIRVRAFHVTDTDIDTVVAGYTIPGAARPQPDTDQPGTSASDAGDPSAYPTPGF</sequence>
<dbReference type="SUPFAM" id="SSF52540">
    <property type="entry name" value="P-loop containing nucleoside triphosphate hydrolases"/>
    <property type="match status" value="1"/>
</dbReference>
<dbReference type="AlphaFoldDB" id="A0AAU7W1R3"/>
<dbReference type="Pfam" id="PF01580">
    <property type="entry name" value="FtsK_SpoIIIE"/>
    <property type="match status" value="1"/>
</dbReference>